<evidence type="ECO:0000313" key="1">
    <source>
        <dbReference type="EMBL" id="OGD72248.1"/>
    </source>
</evidence>
<evidence type="ECO:0000313" key="2">
    <source>
        <dbReference type="Proteomes" id="UP000177979"/>
    </source>
</evidence>
<comment type="caution">
    <text evidence="1">The sequence shown here is derived from an EMBL/GenBank/DDBJ whole genome shotgun (WGS) entry which is preliminary data.</text>
</comment>
<dbReference type="AlphaFoldDB" id="A0A1F5EXU7"/>
<sequence length="163" mass="18986">MPKRNEAINHTDVLTEVRQFLEPGFTSFVLPPFEQIDNLYRYETWTTEYQWGDRPDTIVYRIVHKNHDIFFLILHPKGFNQRKENRFPDLALIILNKRSDLTITDPATGKALEILSLSATDGNGSPTRPHLFGFDYRIDLAELILYNQTHGQRTNQKSLSPDQ</sequence>
<organism evidence="1 2">
    <name type="scientific">Candidatus Collierbacteria bacterium RIFCSPHIGHO2_01_FULL_50_25</name>
    <dbReference type="NCBI Taxonomy" id="1817722"/>
    <lineage>
        <taxon>Bacteria</taxon>
        <taxon>Candidatus Collieribacteriota</taxon>
    </lineage>
</organism>
<reference evidence="1 2" key="1">
    <citation type="journal article" date="2016" name="Nat. Commun.">
        <title>Thousands of microbial genomes shed light on interconnected biogeochemical processes in an aquifer system.</title>
        <authorList>
            <person name="Anantharaman K."/>
            <person name="Brown C.T."/>
            <person name="Hug L.A."/>
            <person name="Sharon I."/>
            <person name="Castelle C.J."/>
            <person name="Probst A.J."/>
            <person name="Thomas B.C."/>
            <person name="Singh A."/>
            <person name="Wilkins M.J."/>
            <person name="Karaoz U."/>
            <person name="Brodie E.L."/>
            <person name="Williams K.H."/>
            <person name="Hubbard S.S."/>
            <person name="Banfield J.F."/>
        </authorList>
    </citation>
    <scope>NUCLEOTIDE SEQUENCE [LARGE SCALE GENOMIC DNA]</scope>
</reference>
<name>A0A1F5EXU7_9BACT</name>
<accession>A0A1F5EXU7</accession>
<dbReference type="Proteomes" id="UP000177979">
    <property type="component" value="Unassembled WGS sequence"/>
</dbReference>
<gene>
    <name evidence="1" type="ORF">A2703_02690</name>
</gene>
<dbReference type="EMBL" id="MFAG01000009">
    <property type="protein sequence ID" value="OGD72248.1"/>
    <property type="molecule type" value="Genomic_DNA"/>
</dbReference>
<proteinExistence type="predicted"/>
<dbReference type="STRING" id="1817722.A2703_02690"/>
<protein>
    <submittedName>
        <fullName evidence="1">Uncharacterized protein</fullName>
    </submittedName>
</protein>